<dbReference type="Proteomes" id="UP000003340">
    <property type="component" value="Unassembled WGS sequence"/>
</dbReference>
<protein>
    <recommendedName>
        <fullName evidence="2">DUF4015 domain-containing protein</fullName>
    </recommendedName>
</protein>
<evidence type="ECO:0000313" key="4">
    <source>
        <dbReference type="Proteomes" id="UP000003340"/>
    </source>
</evidence>
<dbReference type="STRING" id="537013.CLOSTMETH_02113"/>
<evidence type="ECO:0000259" key="2">
    <source>
        <dbReference type="Pfam" id="PF13200"/>
    </source>
</evidence>
<feature type="region of interest" description="Disordered" evidence="1">
    <location>
        <begin position="59"/>
        <end position="88"/>
    </location>
</feature>
<comment type="caution">
    <text evidence="3">The sequence shown here is derived from an EMBL/GenBank/DDBJ whole genome shotgun (WGS) entry which is preliminary data.</text>
</comment>
<accession>C0EE34</accession>
<feature type="domain" description="DUF4015" evidence="2">
    <location>
        <begin position="98"/>
        <end position="273"/>
    </location>
</feature>
<evidence type="ECO:0000313" key="3">
    <source>
        <dbReference type="EMBL" id="EEG30382.1"/>
    </source>
</evidence>
<organism evidence="3 4">
    <name type="scientific">[Clostridium] methylpentosum DSM 5476</name>
    <dbReference type="NCBI Taxonomy" id="537013"/>
    <lineage>
        <taxon>Bacteria</taxon>
        <taxon>Bacillati</taxon>
        <taxon>Bacillota</taxon>
        <taxon>Clostridia</taxon>
        <taxon>Eubacteriales</taxon>
        <taxon>Oscillospiraceae</taxon>
        <taxon>Oscillospiraceae incertae sedis</taxon>
    </lineage>
</organism>
<evidence type="ECO:0000256" key="1">
    <source>
        <dbReference type="SAM" id="MobiDB-lite"/>
    </source>
</evidence>
<reference evidence="3 4" key="2">
    <citation type="submission" date="2009-02" db="EMBL/GenBank/DDBJ databases">
        <title>Draft genome sequence of Clostridium methylpentosum (DSM 5476).</title>
        <authorList>
            <person name="Sudarsanam P."/>
            <person name="Ley R."/>
            <person name="Guruge J."/>
            <person name="Turnbaugh P.J."/>
            <person name="Mahowald M."/>
            <person name="Liep D."/>
            <person name="Gordon J."/>
        </authorList>
    </citation>
    <scope>NUCLEOTIDE SEQUENCE [LARGE SCALE GENOMIC DNA]</scope>
    <source>
        <strain evidence="3 4">DSM 5476</strain>
    </source>
</reference>
<dbReference type="eggNOG" id="COG1306">
    <property type="taxonomic scope" value="Bacteria"/>
</dbReference>
<name>C0EE34_9FIRM</name>
<dbReference type="EMBL" id="ACEC01000066">
    <property type="protein sequence ID" value="EEG30382.1"/>
    <property type="molecule type" value="Genomic_DNA"/>
</dbReference>
<proteinExistence type="predicted"/>
<dbReference type="AlphaFoldDB" id="C0EE34"/>
<dbReference type="InterPro" id="IPR025275">
    <property type="entry name" value="DUF4015"/>
</dbReference>
<gene>
    <name evidence="3" type="ORF">CLOSTMETH_02113</name>
</gene>
<dbReference type="Pfam" id="PF13200">
    <property type="entry name" value="DUF4015"/>
    <property type="match status" value="1"/>
</dbReference>
<reference evidence="3 4" key="1">
    <citation type="submission" date="2009-01" db="EMBL/GenBank/DDBJ databases">
        <authorList>
            <person name="Fulton L."/>
            <person name="Clifton S."/>
            <person name="Fulton B."/>
            <person name="Xu J."/>
            <person name="Minx P."/>
            <person name="Pepin K.H."/>
            <person name="Johnson M."/>
            <person name="Bhonagiri V."/>
            <person name="Nash W.E."/>
            <person name="Mardis E.R."/>
            <person name="Wilson R.K."/>
        </authorList>
    </citation>
    <scope>NUCLEOTIDE SEQUENCE [LARGE SCALE GENOMIC DNA]</scope>
    <source>
        <strain evidence="3 4">DSM 5476</strain>
    </source>
</reference>
<keyword evidence="4" id="KW-1185">Reference proteome</keyword>
<feature type="compositionally biased region" description="Low complexity" evidence="1">
    <location>
        <begin position="61"/>
        <end position="85"/>
    </location>
</feature>
<sequence>MARPKKIKRYGNIYGGRNSSPGGALKVIAMILAFLLIVAVGYFLASKFLGGAHDPVSSGDVPVASASSEEPAASDWQPSSSSTSSEPAKTQLVSAVQLPQAMLSDTVKIKAFVEQAKADGYTSVLIPMKDQKGNLLYASKLEKAATWKSIAPGAVDAAAVATAVEEAGLTPIAHIYAFLDDVASNAAYDNAITYGTTTGTTWLDNAKEKGGKSWLNPYKSSAREYICEIANELITSGFKQVLVDGIQFPPVSLKQANLQDGGVPQDQILKQFIQELEDAGNILVAYKWSALSGLTTSLYGGDPTTYGEDTASPIIDLSEYKKGLALPDGSTLTTPGDITTYLMQQAQTAAGSDTQLVPVIAAGQQNDAIIQALKSLGIESYIVLSE</sequence>
<dbReference type="HOGENOM" id="CLU_030168_3_0_9"/>